<dbReference type="AlphaFoldDB" id="A0A8J3LZ55"/>
<dbReference type="InterPro" id="IPR016164">
    <property type="entry name" value="FAD-linked_Oxase-like_C"/>
</dbReference>
<evidence type="ECO:0000256" key="5">
    <source>
        <dbReference type="ARBA" id="ARBA00023002"/>
    </source>
</evidence>
<dbReference type="InterPro" id="IPR017896">
    <property type="entry name" value="4Fe4S_Fe-S-bd"/>
</dbReference>
<dbReference type="Gene3D" id="3.30.465.10">
    <property type="match status" value="1"/>
</dbReference>
<keyword evidence="7" id="KW-0411">Iron-sulfur</keyword>
<dbReference type="Pfam" id="PF01565">
    <property type="entry name" value="FAD_binding_4"/>
    <property type="match status" value="1"/>
</dbReference>
<keyword evidence="5" id="KW-0560">Oxidoreductase</keyword>
<dbReference type="GO" id="GO:0004458">
    <property type="term" value="F:D-lactate dehydrogenase (cytochrome) activity"/>
    <property type="evidence" value="ECO:0007669"/>
    <property type="project" value="TreeGrafter"/>
</dbReference>
<comment type="caution">
    <text evidence="9">The sequence shown here is derived from an EMBL/GenBank/DDBJ whole genome shotgun (WGS) entry which is preliminary data.</text>
</comment>
<dbReference type="SUPFAM" id="SSF56176">
    <property type="entry name" value="FAD-binding/transporter-associated domain-like"/>
    <property type="match status" value="1"/>
</dbReference>
<dbReference type="InterPro" id="IPR006094">
    <property type="entry name" value="Oxid_FAD_bind_N"/>
</dbReference>
<proteinExistence type="predicted"/>
<dbReference type="InterPro" id="IPR004017">
    <property type="entry name" value="Cys_rich_dom"/>
</dbReference>
<dbReference type="InterPro" id="IPR016166">
    <property type="entry name" value="FAD-bd_PCMH"/>
</dbReference>
<keyword evidence="10" id="KW-1185">Reference proteome</keyword>
<dbReference type="GO" id="GO:1903457">
    <property type="term" value="P:lactate catabolic process"/>
    <property type="evidence" value="ECO:0007669"/>
    <property type="project" value="TreeGrafter"/>
</dbReference>
<dbReference type="InterPro" id="IPR036318">
    <property type="entry name" value="FAD-bd_PCMH-like_sf"/>
</dbReference>
<dbReference type="PROSITE" id="PS51387">
    <property type="entry name" value="FAD_PCMH"/>
    <property type="match status" value="1"/>
</dbReference>
<keyword evidence="4" id="KW-0274">FAD</keyword>
<dbReference type="GO" id="GO:0046872">
    <property type="term" value="F:metal ion binding"/>
    <property type="evidence" value="ECO:0007669"/>
    <property type="project" value="UniProtKB-KW"/>
</dbReference>
<evidence type="ECO:0000313" key="9">
    <source>
        <dbReference type="EMBL" id="GIG76434.1"/>
    </source>
</evidence>
<dbReference type="GO" id="GO:0008720">
    <property type="term" value="F:D-lactate dehydrogenase (NAD+) activity"/>
    <property type="evidence" value="ECO:0007669"/>
    <property type="project" value="TreeGrafter"/>
</dbReference>
<accession>A0A8J3LZ55</accession>
<dbReference type="Pfam" id="PF02913">
    <property type="entry name" value="FAD-oxidase_C"/>
    <property type="match status" value="1"/>
</dbReference>
<feature type="domain" description="FAD-binding PCMH-type" evidence="8">
    <location>
        <begin position="50"/>
        <end position="278"/>
    </location>
</feature>
<reference evidence="9" key="1">
    <citation type="submission" date="2021-01" db="EMBL/GenBank/DDBJ databases">
        <title>Whole genome shotgun sequence of Planosporangium flavigriseum NBRC 105377.</title>
        <authorList>
            <person name="Komaki H."/>
            <person name="Tamura T."/>
        </authorList>
    </citation>
    <scope>NUCLEOTIDE SEQUENCE</scope>
    <source>
        <strain evidence="9">NBRC 105377</strain>
    </source>
</reference>
<evidence type="ECO:0000256" key="7">
    <source>
        <dbReference type="ARBA" id="ARBA00023014"/>
    </source>
</evidence>
<dbReference type="SUPFAM" id="SSF46548">
    <property type="entry name" value="alpha-helical ferredoxin"/>
    <property type="match status" value="1"/>
</dbReference>
<dbReference type="PROSITE" id="PS00198">
    <property type="entry name" value="4FE4S_FER_1"/>
    <property type="match status" value="1"/>
</dbReference>
<dbReference type="Gene3D" id="3.30.70.2740">
    <property type="match status" value="1"/>
</dbReference>
<dbReference type="Pfam" id="PF13183">
    <property type="entry name" value="Fer4_8"/>
    <property type="match status" value="1"/>
</dbReference>
<evidence type="ECO:0000256" key="3">
    <source>
        <dbReference type="ARBA" id="ARBA00022723"/>
    </source>
</evidence>
<evidence type="ECO:0000256" key="1">
    <source>
        <dbReference type="ARBA" id="ARBA00001974"/>
    </source>
</evidence>
<keyword evidence="6" id="KW-0408">Iron</keyword>
<evidence type="ECO:0000259" key="8">
    <source>
        <dbReference type="PROSITE" id="PS51387"/>
    </source>
</evidence>
<name>A0A8J3LZ55_9ACTN</name>
<dbReference type="InterPro" id="IPR017900">
    <property type="entry name" value="4Fe4S_Fe_S_CS"/>
</dbReference>
<dbReference type="InterPro" id="IPR016169">
    <property type="entry name" value="FAD-bd_PCMH_sub2"/>
</dbReference>
<comment type="cofactor">
    <cofactor evidence="1">
        <name>FAD</name>
        <dbReference type="ChEBI" id="CHEBI:57692"/>
    </cofactor>
</comment>
<dbReference type="GO" id="GO:0051536">
    <property type="term" value="F:iron-sulfur cluster binding"/>
    <property type="evidence" value="ECO:0007669"/>
    <property type="project" value="UniProtKB-KW"/>
</dbReference>
<sequence length="971" mass="104980">MLPMRTAPETGQPPQHVQEALARDLAANVAGDVDFGPGARAIYGADASNYRRIPVGVVFPRTTEDIVTTLRLSREAGVPVTMRGGGTSIAGNSIGPGVVMDTSRHMNRVLEIDPDRRTARVEPGVVLTTLTRATAKYGLTFGPDPSTASRCTLGGMIGNNACGTHSVAWGTTANNVESLDLVLADGTQLTVGEYSAQEWQDKLTLPTREGEIFRGLHELESRYRQTWRTDLSSYSRRVSGYGVENLLAERGRSVAKALVGTEGTCAIVTGATVRLVPIPAARILVILGYRDDIAAADNVPAILTQAPLAVEGWDAELLAVAITAFGSAPDLPEGTAWLFVELGADSADEAMARAQALVAHVGAGRPGGPSASVVTDPAERARLWRLRADGAGLATRDTTGGEAWPGWEDSAVPPENLGSYLREFRALLRKHDLRGVSYGHFGEGCIHVRINFDMVSERGVQVFRSFMEDAADTVAAHGGSLSGEHGDGLARSELLARMYPREVMTSFSEFKRVWDPDGVLNPGIVVDPEPLDANLRYTRRANLALPVLHYPEDQGDLGRAVRRCVGVGKCRSDIATVMCPSWQVTRDEKHSTRGRARILQEIVNGEFVTDGWRSKEALEALDLCFSCKGCSSDCPTGVDMATYKSEFLHQHYKGRRRPMNHLSMGWLPLSARIASRIPKLVNALTGSPLQGLIKRLGGIDPNREIPTFARSFVSSRRRKRRNAQRTSTGQPVVLWPDTFNNHMTPEVLKAGFSVLEKAGLAPQLPDGGVCCGLTWFSTGQLGVAKRVLERTARALAPAAEAGLPIVVLEPSCAAMLRSESRSVLGETPFTDYLRDNVFTLAEALERFAPDWQPPAVDRPAVGQVHCHQSSVLGFDADERLMKRAGIDTTEMQRSCCGLAGNFGFEDGHYDVSRAAAERLLMPAVEGAPEDAIVMADGYSCRTQVQQLGRRRAQHLAEVLDAAPADSGQEQN</sequence>
<dbReference type="Pfam" id="PF02754">
    <property type="entry name" value="CCG"/>
    <property type="match status" value="1"/>
</dbReference>
<dbReference type="Proteomes" id="UP000653674">
    <property type="component" value="Unassembled WGS sequence"/>
</dbReference>
<evidence type="ECO:0000313" key="10">
    <source>
        <dbReference type="Proteomes" id="UP000653674"/>
    </source>
</evidence>
<evidence type="ECO:0000256" key="4">
    <source>
        <dbReference type="ARBA" id="ARBA00022827"/>
    </source>
</evidence>
<evidence type="ECO:0000256" key="6">
    <source>
        <dbReference type="ARBA" id="ARBA00023004"/>
    </source>
</evidence>
<gene>
    <name evidence="9" type="ORF">Pfl04_48380</name>
</gene>
<protein>
    <submittedName>
        <fullName evidence="9">Lactate dehydrogenase</fullName>
    </submittedName>
</protein>
<evidence type="ECO:0000256" key="2">
    <source>
        <dbReference type="ARBA" id="ARBA00022630"/>
    </source>
</evidence>
<dbReference type="GO" id="GO:0071949">
    <property type="term" value="F:FAD binding"/>
    <property type="evidence" value="ECO:0007669"/>
    <property type="project" value="InterPro"/>
</dbReference>
<dbReference type="InterPro" id="IPR004113">
    <property type="entry name" value="FAD-bd_oxidored_4_C"/>
</dbReference>
<keyword evidence="2" id="KW-0285">Flavoprotein</keyword>
<keyword evidence="3" id="KW-0479">Metal-binding</keyword>
<organism evidence="9 10">
    <name type="scientific">Planosporangium flavigriseum</name>
    <dbReference type="NCBI Taxonomy" id="373681"/>
    <lineage>
        <taxon>Bacteria</taxon>
        <taxon>Bacillati</taxon>
        <taxon>Actinomycetota</taxon>
        <taxon>Actinomycetes</taxon>
        <taxon>Micromonosporales</taxon>
        <taxon>Micromonosporaceae</taxon>
        <taxon>Planosporangium</taxon>
    </lineage>
</organism>
<dbReference type="SUPFAM" id="SSF55103">
    <property type="entry name" value="FAD-linked oxidases, C-terminal domain"/>
    <property type="match status" value="1"/>
</dbReference>
<dbReference type="EMBL" id="BONU01000055">
    <property type="protein sequence ID" value="GIG76434.1"/>
    <property type="molecule type" value="Genomic_DNA"/>
</dbReference>
<dbReference type="PANTHER" id="PTHR11748">
    <property type="entry name" value="D-LACTATE DEHYDROGENASE"/>
    <property type="match status" value="1"/>
</dbReference>
<dbReference type="PANTHER" id="PTHR11748:SF119">
    <property type="entry name" value="D-2-HYDROXYGLUTARATE DEHYDROGENASE"/>
    <property type="match status" value="1"/>
</dbReference>